<keyword evidence="6" id="KW-1185">Reference proteome</keyword>
<dbReference type="STRING" id="1122142.SAMN02910414_01884"/>
<evidence type="ECO:0000259" key="2">
    <source>
        <dbReference type="Pfam" id="PF07905"/>
    </source>
</evidence>
<dbReference type="RefSeq" id="WP_074718372.1">
    <property type="nucleotide sequence ID" value="NZ_FNPG01000023.1"/>
</dbReference>
<sequence>MNCKDMMNLKKLNNVLSLKAGEKGLNHVIRWIYFADCLECVQREYKITNYIHGGEFVILTNRSVTDNNTKLMTLVSTMQENDIAALGINEGQISDELIEYCNNNNLPLFELPEEFPLIDLSQILCQELVKEESNRSSMEQLFSSILNSEYINKDNILSQAKSLNVCMTGKLSIVEIAFKKNENSTNDESMLDLGQKIKRIINMELSSFEKILILPQMDSVLLLYPIEKIGEKKTKKILLRILDIIEKNFQVIVEIGVGNETEYLEDIKISRKEAAAAIRIARQSKNSSNHIHFYKDQGVYTLISSVTDVRLLDQFVENHIGALIRADELNESNLCETLENYIHHNCNVKETAADMYIHRNTMNYRLKKIHEVLGYDFDTVENCISIKLAFIIRDYRKWRKLS</sequence>
<evidence type="ECO:0000259" key="3">
    <source>
        <dbReference type="Pfam" id="PF13556"/>
    </source>
</evidence>
<name>A0A1H3L1Y5_9FIRM</name>
<dbReference type="Pfam" id="PF13556">
    <property type="entry name" value="HTH_30"/>
    <property type="match status" value="1"/>
</dbReference>
<dbReference type="OrthoDB" id="143422at2"/>
<feature type="domain" description="Purine catabolism PurC-like" evidence="2">
    <location>
        <begin position="5"/>
        <end position="127"/>
    </location>
</feature>
<accession>A0A1H3L1Y5</accession>
<gene>
    <name evidence="5" type="ORF">SAMN02910414_01884</name>
</gene>
<dbReference type="PANTHER" id="PTHR33744">
    <property type="entry name" value="CARBOHYDRATE DIACID REGULATOR"/>
    <property type="match status" value="1"/>
</dbReference>
<evidence type="ECO:0000313" key="6">
    <source>
        <dbReference type="Proteomes" id="UP000183918"/>
    </source>
</evidence>
<dbReference type="InterPro" id="IPR012914">
    <property type="entry name" value="PucR_dom"/>
</dbReference>
<reference evidence="5 6" key="1">
    <citation type="submission" date="2016-10" db="EMBL/GenBank/DDBJ databases">
        <authorList>
            <person name="de Groot N.N."/>
        </authorList>
    </citation>
    <scope>NUCLEOTIDE SEQUENCE [LARGE SCALE GENOMIC DNA]</scope>
    <source>
        <strain evidence="5 6">DSM 14045</strain>
    </source>
</reference>
<protein>
    <submittedName>
        <fullName evidence="5">PucR C-terminal helix-turn-helix domain-containing protein</fullName>
    </submittedName>
</protein>
<dbReference type="EMBL" id="FNPG01000023">
    <property type="protein sequence ID" value="SDY58360.1"/>
    <property type="molecule type" value="Genomic_DNA"/>
</dbReference>
<dbReference type="InterPro" id="IPR042070">
    <property type="entry name" value="PucR_C-HTH_sf"/>
</dbReference>
<dbReference type="InterPro" id="IPR051448">
    <property type="entry name" value="CdaR-like_regulators"/>
</dbReference>
<dbReference type="InterPro" id="IPR025736">
    <property type="entry name" value="PucR_C-HTH_dom"/>
</dbReference>
<proteinExistence type="inferred from homology"/>
<feature type="domain" description="CdaR GGDEF-like" evidence="4">
    <location>
        <begin position="154"/>
        <end position="280"/>
    </location>
</feature>
<dbReference type="Pfam" id="PF17853">
    <property type="entry name" value="GGDEF_2"/>
    <property type="match status" value="1"/>
</dbReference>
<dbReference type="InterPro" id="IPR041522">
    <property type="entry name" value="CdaR_GGDEF"/>
</dbReference>
<comment type="similarity">
    <text evidence="1">Belongs to the CdaR family.</text>
</comment>
<evidence type="ECO:0000259" key="4">
    <source>
        <dbReference type="Pfam" id="PF17853"/>
    </source>
</evidence>
<dbReference type="Gene3D" id="1.10.10.2840">
    <property type="entry name" value="PucR C-terminal helix-turn-helix domain"/>
    <property type="match status" value="1"/>
</dbReference>
<feature type="domain" description="PucR C-terminal helix-turn-helix" evidence="3">
    <location>
        <begin position="334"/>
        <end position="391"/>
    </location>
</feature>
<organism evidence="5 6">
    <name type="scientific">Lachnobacterium bovis DSM 14045</name>
    <dbReference type="NCBI Taxonomy" id="1122142"/>
    <lineage>
        <taxon>Bacteria</taxon>
        <taxon>Bacillati</taxon>
        <taxon>Bacillota</taxon>
        <taxon>Clostridia</taxon>
        <taxon>Lachnospirales</taxon>
        <taxon>Lachnospiraceae</taxon>
        <taxon>Lachnobacterium</taxon>
    </lineage>
</organism>
<dbReference type="Pfam" id="PF07905">
    <property type="entry name" value="PucR"/>
    <property type="match status" value="1"/>
</dbReference>
<evidence type="ECO:0000256" key="1">
    <source>
        <dbReference type="ARBA" id="ARBA00006754"/>
    </source>
</evidence>
<evidence type="ECO:0000313" key="5">
    <source>
        <dbReference type="EMBL" id="SDY58360.1"/>
    </source>
</evidence>
<dbReference type="Proteomes" id="UP000183918">
    <property type="component" value="Unassembled WGS sequence"/>
</dbReference>
<dbReference type="AlphaFoldDB" id="A0A1H3L1Y5"/>